<name>A0A2K9MBJ1_9RHOB</name>
<gene>
    <name evidence="1" type="ORF">CYR75_00420</name>
</gene>
<reference evidence="2" key="1">
    <citation type="submission" date="2017-12" db="EMBL/GenBank/DDBJ databases">
        <title>Genomic analysis of Paracoccus sp. CBA4604.</title>
        <authorList>
            <person name="Roh S.W."/>
            <person name="Kim J.Y."/>
            <person name="Kim J.S."/>
        </authorList>
    </citation>
    <scope>NUCLEOTIDE SEQUENCE [LARGE SCALE GENOMIC DNA]</scope>
    <source>
        <strain evidence="2">CBA4604</strain>
    </source>
</reference>
<proteinExistence type="predicted"/>
<evidence type="ECO:0000313" key="2">
    <source>
        <dbReference type="Proteomes" id="UP000234882"/>
    </source>
</evidence>
<accession>A0A2K9MBJ1</accession>
<protein>
    <submittedName>
        <fullName evidence="1">Uncharacterized protein</fullName>
    </submittedName>
</protein>
<dbReference type="EMBL" id="CP025583">
    <property type="protein sequence ID" value="AUM72973.1"/>
    <property type="molecule type" value="Genomic_DNA"/>
</dbReference>
<dbReference type="Proteomes" id="UP000234882">
    <property type="component" value="Chromosome"/>
</dbReference>
<dbReference type="KEGG" id="paru:CYR75_00420"/>
<dbReference type="AlphaFoldDB" id="A0A2K9MBJ1"/>
<keyword evidence="2" id="KW-1185">Reference proteome</keyword>
<evidence type="ECO:0000313" key="1">
    <source>
        <dbReference type="EMBL" id="AUM72973.1"/>
    </source>
</evidence>
<organism evidence="1 2">
    <name type="scientific">Paracoccus jeotgali</name>
    <dbReference type="NCBI Taxonomy" id="2065379"/>
    <lineage>
        <taxon>Bacteria</taxon>
        <taxon>Pseudomonadati</taxon>
        <taxon>Pseudomonadota</taxon>
        <taxon>Alphaproteobacteria</taxon>
        <taxon>Rhodobacterales</taxon>
        <taxon>Paracoccaceae</taxon>
        <taxon>Paracoccus</taxon>
    </lineage>
</organism>
<sequence length="119" mass="13221">MIAGWLQDGIDFDAVILPVIRARTTQIRISPIRTWGYFTDAVRAAHQQRLRQQARPQGAEKTSASPQLRFYADWVNADRYLPPSAITNATAHALLAAGLTTTERLAQRGVPIPAMKEQP</sequence>